<dbReference type="Proteomes" id="UP000828251">
    <property type="component" value="Unassembled WGS sequence"/>
</dbReference>
<sequence>MVLIPKKRNGGEGMMFIDINIAGQKRSAFVDTGAWGLFISKKVARKLGFSIKKSNRKIKTVNYKEAPTVGVVRNVATNQRMEGQGRLRGNSVR</sequence>
<reference evidence="1 2" key="1">
    <citation type="journal article" date="2021" name="Plant Biotechnol. J.">
        <title>Multi-omics assisted identification of the key and species-specific regulatory components of drought-tolerant mechanisms in Gossypium stocksii.</title>
        <authorList>
            <person name="Yu D."/>
            <person name="Ke L."/>
            <person name="Zhang D."/>
            <person name="Wu Y."/>
            <person name="Sun Y."/>
            <person name="Mei J."/>
            <person name="Sun J."/>
            <person name="Sun Y."/>
        </authorList>
    </citation>
    <scope>NUCLEOTIDE SEQUENCE [LARGE SCALE GENOMIC DNA]</scope>
    <source>
        <strain evidence="2">cv. E1</strain>
        <tissue evidence="1">Leaf</tissue>
    </source>
</reference>
<dbReference type="InterPro" id="IPR021109">
    <property type="entry name" value="Peptidase_aspartic_dom_sf"/>
</dbReference>
<proteinExistence type="predicted"/>
<dbReference type="Gene3D" id="2.40.70.10">
    <property type="entry name" value="Acid Proteases"/>
    <property type="match status" value="1"/>
</dbReference>
<dbReference type="EMBL" id="JAIQCV010000010">
    <property type="protein sequence ID" value="KAH1057633.1"/>
    <property type="molecule type" value="Genomic_DNA"/>
</dbReference>
<accession>A0A9D3UUF5</accession>
<protein>
    <recommendedName>
        <fullName evidence="3">Aspartyl protease</fullName>
    </recommendedName>
</protein>
<dbReference type="OrthoDB" id="1939491at2759"/>
<organism evidence="1 2">
    <name type="scientific">Gossypium stocksii</name>
    <dbReference type="NCBI Taxonomy" id="47602"/>
    <lineage>
        <taxon>Eukaryota</taxon>
        <taxon>Viridiplantae</taxon>
        <taxon>Streptophyta</taxon>
        <taxon>Embryophyta</taxon>
        <taxon>Tracheophyta</taxon>
        <taxon>Spermatophyta</taxon>
        <taxon>Magnoliopsida</taxon>
        <taxon>eudicotyledons</taxon>
        <taxon>Gunneridae</taxon>
        <taxon>Pentapetalae</taxon>
        <taxon>rosids</taxon>
        <taxon>malvids</taxon>
        <taxon>Malvales</taxon>
        <taxon>Malvaceae</taxon>
        <taxon>Malvoideae</taxon>
        <taxon>Gossypium</taxon>
    </lineage>
</organism>
<dbReference type="Pfam" id="PF13975">
    <property type="entry name" value="gag-asp_proteas"/>
    <property type="match status" value="1"/>
</dbReference>
<evidence type="ECO:0000313" key="1">
    <source>
        <dbReference type="EMBL" id="KAH1057633.1"/>
    </source>
</evidence>
<dbReference type="AlphaFoldDB" id="A0A9D3UUF5"/>
<dbReference type="SUPFAM" id="SSF50630">
    <property type="entry name" value="Acid proteases"/>
    <property type="match status" value="1"/>
</dbReference>
<gene>
    <name evidence="1" type="ORF">J1N35_035698</name>
</gene>
<evidence type="ECO:0008006" key="3">
    <source>
        <dbReference type="Google" id="ProtNLM"/>
    </source>
</evidence>
<name>A0A9D3UUF5_9ROSI</name>
<keyword evidence="2" id="KW-1185">Reference proteome</keyword>
<comment type="caution">
    <text evidence="1">The sequence shown here is derived from an EMBL/GenBank/DDBJ whole genome shotgun (WGS) entry which is preliminary data.</text>
</comment>
<evidence type="ECO:0000313" key="2">
    <source>
        <dbReference type="Proteomes" id="UP000828251"/>
    </source>
</evidence>